<evidence type="ECO:0000256" key="2">
    <source>
        <dbReference type="ARBA" id="ARBA00022723"/>
    </source>
</evidence>
<keyword evidence="4" id="KW-0862">Zinc</keyword>
<dbReference type="InterPro" id="IPR052035">
    <property type="entry name" value="ZnF_BED_domain_contain"/>
</dbReference>
<evidence type="ECO:0000256" key="1">
    <source>
        <dbReference type="ARBA" id="ARBA00004123"/>
    </source>
</evidence>
<gene>
    <name evidence="6" type="primary">ga10857</name>
    <name evidence="6" type="ORF">PR202_ga10857</name>
</gene>
<dbReference type="GO" id="GO:0005634">
    <property type="term" value="C:nucleus"/>
    <property type="evidence" value="ECO:0007669"/>
    <property type="project" value="UniProtKB-SubCell"/>
</dbReference>
<keyword evidence="5" id="KW-0539">Nucleus</keyword>
<dbReference type="SMART" id="SM00614">
    <property type="entry name" value="ZnF_BED"/>
    <property type="match status" value="1"/>
</dbReference>
<evidence type="ECO:0000256" key="4">
    <source>
        <dbReference type="ARBA" id="ARBA00022833"/>
    </source>
</evidence>
<dbReference type="PANTHER" id="PTHR46481">
    <property type="entry name" value="ZINC FINGER BED DOMAIN-CONTAINING PROTEIN 4"/>
    <property type="match status" value="1"/>
</dbReference>
<dbReference type="Proteomes" id="UP001054889">
    <property type="component" value="Unassembled WGS sequence"/>
</dbReference>
<name>A0AAV5C7S2_ELECO</name>
<organism evidence="6 7">
    <name type="scientific">Eleusine coracana subsp. coracana</name>
    <dbReference type="NCBI Taxonomy" id="191504"/>
    <lineage>
        <taxon>Eukaryota</taxon>
        <taxon>Viridiplantae</taxon>
        <taxon>Streptophyta</taxon>
        <taxon>Embryophyta</taxon>
        <taxon>Tracheophyta</taxon>
        <taxon>Spermatophyta</taxon>
        <taxon>Magnoliopsida</taxon>
        <taxon>Liliopsida</taxon>
        <taxon>Poales</taxon>
        <taxon>Poaceae</taxon>
        <taxon>PACMAD clade</taxon>
        <taxon>Chloridoideae</taxon>
        <taxon>Cynodonteae</taxon>
        <taxon>Eleusininae</taxon>
        <taxon>Eleusine</taxon>
    </lineage>
</organism>
<dbReference type="InterPro" id="IPR012337">
    <property type="entry name" value="RNaseH-like_sf"/>
</dbReference>
<keyword evidence="2" id="KW-0479">Metal-binding</keyword>
<sequence length="430" mass="49479">MSKAWDDFKPLFKNVDGKEVRYGAECIHCKHVLTAASSGGTGHLLRHRKTCLGKVEQSARTQTLLKFNRDGSIHSWVYNAEFARLELVDLIVTEDLPLGFGNSKAFVRYIKRAHNPRYEGVSRQTTTKDCAKLFDMRRIKLSEYLQSVSSVALTSDIWSGNAKEDYLSVVAHFVNADWELEKRVLGMRLIDEKHSSPNIADRIISVIEEYGLCAKVFSISLDNASSNTNAMRTLTLKFSAYIGPLLLHHRCACHIINLIIKAGLTHLKPHVESFRAAVSFLNSSNQRIAAYKSYCIAMGVRPRKFCFDMDVRWNSTYLMLKHLLPYESTFSVFIQTHYQQLHGKQLLQEKDWYVANKVFEFLENFYEATNILSGVYYPTAPLMLHQLIEMASYLAKYENDNLLREVVALMKDKFLKYWKDIPFLYSFAFV</sequence>
<comment type="caution">
    <text evidence="6">The sequence shown here is derived from an EMBL/GenBank/DDBJ whole genome shotgun (WGS) entry which is preliminary data.</text>
</comment>
<comment type="subcellular location">
    <subcellularLocation>
        <location evidence="1">Nucleus</location>
    </subcellularLocation>
</comment>
<evidence type="ECO:0000256" key="5">
    <source>
        <dbReference type="ARBA" id="ARBA00023242"/>
    </source>
</evidence>
<dbReference type="AlphaFoldDB" id="A0AAV5C7S2"/>
<evidence type="ECO:0008006" key="8">
    <source>
        <dbReference type="Google" id="ProtNLM"/>
    </source>
</evidence>
<accession>A0AAV5C7S2</accession>
<dbReference type="InterPro" id="IPR036236">
    <property type="entry name" value="Znf_C2H2_sf"/>
</dbReference>
<reference evidence="6" key="1">
    <citation type="journal article" date="2018" name="DNA Res.">
        <title>Multiple hybrid de novo genome assembly of finger millet, an orphan allotetraploid crop.</title>
        <authorList>
            <person name="Hatakeyama M."/>
            <person name="Aluri S."/>
            <person name="Balachadran M.T."/>
            <person name="Sivarajan S.R."/>
            <person name="Patrignani A."/>
            <person name="Gruter S."/>
            <person name="Poveda L."/>
            <person name="Shimizu-Inatsugi R."/>
            <person name="Baeten J."/>
            <person name="Francoijs K.J."/>
            <person name="Nataraja K.N."/>
            <person name="Reddy Y.A.N."/>
            <person name="Phadnis S."/>
            <person name="Ravikumar R.L."/>
            <person name="Schlapbach R."/>
            <person name="Sreeman S.M."/>
            <person name="Shimizu K.K."/>
        </authorList>
    </citation>
    <scope>NUCLEOTIDE SEQUENCE</scope>
</reference>
<reference evidence="6" key="2">
    <citation type="submission" date="2021-12" db="EMBL/GenBank/DDBJ databases">
        <title>Resequencing data analysis of finger millet.</title>
        <authorList>
            <person name="Hatakeyama M."/>
            <person name="Aluri S."/>
            <person name="Balachadran M.T."/>
            <person name="Sivarajan S.R."/>
            <person name="Poveda L."/>
            <person name="Shimizu-Inatsugi R."/>
            <person name="Schlapbach R."/>
            <person name="Sreeman S.M."/>
            <person name="Shimizu K.K."/>
        </authorList>
    </citation>
    <scope>NUCLEOTIDE SEQUENCE</scope>
</reference>
<keyword evidence="3" id="KW-0863">Zinc-finger</keyword>
<dbReference type="GO" id="GO:0008270">
    <property type="term" value="F:zinc ion binding"/>
    <property type="evidence" value="ECO:0007669"/>
    <property type="project" value="UniProtKB-KW"/>
</dbReference>
<dbReference type="PANTHER" id="PTHR46481:SF10">
    <property type="entry name" value="ZINC FINGER BED DOMAIN-CONTAINING PROTEIN 39"/>
    <property type="match status" value="1"/>
</dbReference>
<proteinExistence type="predicted"/>
<evidence type="ECO:0000256" key="3">
    <source>
        <dbReference type="ARBA" id="ARBA00022771"/>
    </source>
</evidence>
<dbReference type="SUPFAM" id="SSF57667">
    <property type="entry name" value="beta-beta-alpha zinc fingers"/>
    <property type="match status" value="1"/>
</dbReference>
<dbReference type="SUPFAM" id="SSF53098">
    <property type="entry name" value="Ribonuclease H-like"/>
    <property type="match status" value="1"/>
</dbReference>
<keyword evidence="7" id="KW-1185">Reference proteome</keyword>
<evidence type="ECO:0000313" key="7">
    <source>
        <dbReference type="Proteomes" id="UP001054889"/>
    </source>
</evidence>
<evidence type="ECO:0000313" key="6">
    <source>
        <dbReference type="EMBL" id="GJM94227.1"/>
    </source>
</evidence>
<dbReference type="EMBL" id="BQKI01000004">
    <property type="protein sequence ID" value="GJM94227.1"/>
    <property type="molecule type" value="Genomic_DNA"/>
</dbReference>
<protein>
    <recommendedName>
        <fullName evidence="8">Transposase</fullName>
    </recommendedName>
</protein>